<sequence length="45" mass="4893">MVLDGVSTEIGNIENRVDQAAAQCITQLVQATVAAWTKHVKKPEK</sequence>
<dbReference type="AlphaFoldDB" id="A0A918ELT3"/>
<evidence type="ECO:0000313" key="1">
    <source>
        <dbReference type="EMBL" id="GGQ27098.1"/>
    </source>
</evidence>
<accession>A0A918ELT3</accession>
<gene>
    <name evidence="1" type="ORF">GCM10010249_52280</name>
</gene>
<keyword evidence="2" id="KW-1185">Reference proteome</keyword>
<organism evidence="1 2">
    <name type="scientific">Streptomyces roseolilacinus</name>
    <dbReference type="NCBI Taxonomy" id="66904"/>
    <lineage>
        <taxon>Bacteria</taxon>
        <taxon>Bacillati</taxon>
        <taxon>Actinomycetota</taxon>
        <taxon>Actinomycetes</taxon>
        <taxon>Kitasatosporales</taxon>
        <taxon>Streptomycetaceae</taxon>
        <taxon>Streptomyces</taxon>
    </lineage>
</organism>
<dbReference type="Proteomes" id="UP000654123">
    <property type="component" value="Unassembled WGS sequence"/>
</dbReference>
<reference evidence="1" key="1">
    <citation type="journal article" date="2014" name="Int. J. Syst. Evol. Microbiol.">
        <title>Complete genome sequence of Corynebacterium casei LMG S-19264T (=DSM 44701T), isolated from a smear-ripened cheese.</title>
        <authorList>
            <consortium name="US DOE Joint Genome Institute (JGI-PGF)"/>
            <person name="Walter F."/>
            <person name="Albersmeier A."/>
            <person name="Kalinowski J."/>
            <person name="Ruckert C."/>
        </authorList>
    </citation>
    <scope>NUCLEOTIDE SEQUENCE</scope>
    <source>
        <strain evidence="1">JCM 4335</strain>
    </source>
</reference>
<proteinExistence type="predicted"/>
<comment type="caution">
    <text evidence="1">The sequence shown here is derived from an EMBL/GenBank/DDBJ whole genome shotgun (WGS) entry which is preliminary data.</text>
</comment>
<dbReference type="EMBL" id="BMSV01000012">
    <property type="protein sequence ID" value="GGQ27098.1"/>
    <property type="molecule type" value="Genomic_DNA"/>
</dbReference>
<evidence type="ECO:0000313" key="2">
    <source>
        <dbReference type="Proteomes" id="UP000654123"/>
    </source>
</evidence>
<protein>
    <submittedName>
        <fullName evidence="1">Uncharacterized protein</fullName>
    </submittedName>
</protein>
<name>A0A918ELT3_9ACTN</name>
<reference evidence="1" key="2">
    <citation type="submission" date="2020-09" db="EMBL/GenBank/DDBJ databases">
        <authorList>
            <person name="Sun Q."/>
            <person name="Ohkuma M."/>
        </authorList>
    </citation>
    <scope>NUCLEOTIDE SEQUENCE</scope>
    <source>
        <strain evidence="1">JCM 4335</strain>
    </source>
</reference>